<keyword evidence="1" id="KW-0732">Signal</keyword>
<name>A0AAN6UW29_9PEZI</name>
<feature type="domain" description="DUF7907" evidence="2">
    <location>
        <begin position="28"/>
        <end position="183"/>
    </location>
</feature>
<dbReference type="InterPro" id="IPR057229">
    <property type="entry name" value="DUF7907"/>
</dbReference>
<evidence type="ECO:0000259" key="2">
    <source>
        <dbReference type="Pfam" id="PF25484"/>
    </source>
</evidence>
<dbReference type="Pfam" id="PF25484">
    <property type="entry name" value="DUF7907"/>
    <property type="match status" value="1"/>
</dbReference>
<proteinExistence type="predicted"/>
<organism evidence="3 4">
    <name type="scientific">Dichotomopilus funicola</name>
    <dbReference type="NCBI Taxonomy" id="1934379"/>
    <lineage>
        <taxon>Eukaryota</taxon>
        <taxon>Fungi</taxon>
        <taxon>Dikarya</taxon>
        <taxon>Ascomycota</taxon>
        <taxon>Pezizomycotina</taxon>
        <taxon>Sordariomycetes</taxon>
        <taxon>Sordariomycetidae</taxon>
        <taxon>Sordariales</taxon>
        <taxon>Chaetomiaceae</taxon>
        <taxon>Dichotomopilus</taxon>
    </lineage>
</organism>
<feature type="signal peptide" evidence="1">
    <location>
        <begin position="1"/>
        <end position="16"/>
    </location>
</feature>
<sequence length="207" mass="21761">MRTTIATLALAAAATALPNQNRCRDTTSKGFTLTAHVTNPDIDITPSAEGLVVSSAHTGAGLAAAVLSDSTPRLFYQNGSTASHESTLLTDSGTPPFPVSVQIQKQTDARRIIDISVGQGSPAYVDEKGFAVNAFGPGTFLACHEVIPYYNQTFVTLQYIYGEVPTSGDDQGDCAVIELHAKCAELNELPDGSLASHEFAQEVACQA</sequence>
<reference evidence="3" key="1">
    <citation type="journal article" date="2023" name="Mol. Phylogenet. Evol.">
        <title>Genome-scale phylogeny and comparative genomics of the fungal order Sordariales.</title>
        <authorList>
            <person name="Hensen N."/>
            <person name="Bonometti L."/>
            <person name="Westerberg I."/>
            <person name="Brannstrom I.O."/>
            <person name="Guillou S."/>
            <person name="Cros-Aarteil S."/>
            <person name="Calhoun S."/>
            <person name="Haridas S."/>
            <person name="Kuo A."/>
            <person name="Mondo S."/>
            <person name="Pangilinan J."/>
            <person name="Riley R."/>
            <person name="LaButti K."/>
            <person name="Andreopoulos B."/>
            <person name="Lipzen A."/>
            <person name="Chen C."/>
            <person name="Yan M."/>
            <person name="Daum C."/>
            <person name="Ng V."/>
            <person name="Clum A."/>
            <person name="Steindorff A."/>
            <person name="Ohm R.A."/>
            <person name="Martin F."/>
            <person name="Silar P."/>
            <person name="Natvig D.O."/>
            <person name="Lalanne C."/>
            <person name="Gautier V."/>
            <person name="Ament-Velasquez S.L."/>
            <person name="Kruys A."/>
            <person name="Hutchinson M.I."/>
            <person name="Powell A.J."/>
            <person name="Barry K."/>
            <person name="Miller A.N."/>
            <person name="Grigoriev I.V."/>
            <person name="Debuchy R."/>
            <person name="Gladieux P."/>
            <person name="Hiltunen Thoren M."/>
            <person name="Johannesson H."/>
        </authorList>
    </citation>
    <scope>NUCLEOTIDE SEQUENCE</scope>
    <source>
        <strain evidence="3">CBS 141.50</strain>
    </source>
</reference>
<dbReference type="RefSeq" id="XP_062633421.1">
    <property type="nucleotide sequence ID" value="XM_062784876.1"/>
</dbReference>
<dbReference type="EMBL" id="MU853642">
    <property type="protein sequence ID" value="KAK4140050.1"/>
    <property type="molecule type" value="Genomic_DNA"/>
</dbReference>
<reference evidence="3" key="2">
    <citation type="submission" date="2023-05" db="EMBL/GenBank/DDBJ databases">
        <authorList>
            <consortium name="Lawrence Berkeley National Laboratory"/>
            <person name="Steindorff A."/>
            <person name="Hensen N."/>
            <person name="Bonometti L."/>
            <person name="Westerberg I."/>
            <person name="Brannstrom I.O."/>
            <person name="Guillou S."/>
            <person name="Cros-Aarteil S."/>
            <person name="Calhoun S."/>
            <person name="Haridas S."/>
            <person name="Kuo A."/>
            <person name="Mondo S."/>
            <person name="Pangilinan J."/>
            <person name="Riley R."/>
            <person name="Labutti K."/>
            <person name="Andreopoulos B."/>
            <person name="Lipzen A."/>
            <person name="Chen C."/>
            <person name="Yanf M."/>
            <person name="Daum C."/>
            <person name="Ng V."/>
            <person name="Clum A."/>
            <person name="Ohm R."/>
            <person name="Martin F."/>
            <person name="Silar P."/>
            <person name="Natvig D."/>
            <person name="Lalanne C."/>
            <person name="Gautier V."/>
            <person name="Ament-Velasquez S.L."/>
            <person name="Kruys A."/>
            <person name="Hutchinson M.I."/>
            <person name="Powell A.J."/>
            <person name="Barry K."/>
            <person name="Miller A.N."/>
            <person name="Grigoriev I.V."/>
            <person name="Debuchy R."/>
            <person name="Gladieux P."/>
            <person name="Thoren M.H."/>
            <person name="Johannesson H."/>
        </authorList>
    </citation>
    <scope>NUCLEOTIDE SEQUENCE</scope>
    <source>
        <strain evidence="3">CBS 141.50</strain>
    </source>
</reference>
<evidence type="ECO:0000313" key="3">
    <source>
        <dbReference type="EMBL" id="KAK4140050.1"/>
    </source>
</evidence>
<dbReference type="Proteomes" id="UP001302676">
    <property type="component" value="Unassembled WGS sequence"/>
</dbReference>
<feature type="chain" id="PRO_5043043752" description="DUF7907 domain-containing protein" evidence="1">
    <location>
        <begin position="17"/>
        <end position="207"/>
    </location>
</feature>
<comment type="caution">
    <text evidence="3">The sequence shown here is derived from an EMBL/GenBank/DDBJ whole genome shotgun (WGS) entry which is preliminary data.</text>
</comment>
<dbReference type="GeneID" id="87821489"/>
<dbReference type="AlphaFoldDB" id="A0AAN6UW29"/>
<gene>
    <name evidence="3" type="ORF">C8A04DRAFT_40249</name>
</gene>
<protein>
    <recommendedName>
        <fullName evidence="2">DUF7907 domain-containing protein</fullName>
    </recommendedName>
</protein>
<keyword evidence="4" id="KW-1185">Reference proteome</keyword>
<accession>A0AAN6UW29</accession>
<evidence type="ECO:0000256" key="1">
    <source>
        <dbReference type="SAM" id="SignalP"/>
    </source>
</evidence>
<evidence type="ECO:0000313" key="4">
    <source>
        <dbReference type="Proteomes" id="UP001302676"/>
    </source>
</evidence>